<evidence type="ECO:0000313" key="4">
    <source>
        <dbReference type="EMBL" id="ABS31394.1"/>
    </source>
</evidence>
<feature type="signal peptide" evidence="1">
    <location>
        <begin position="1"/>
        <end position="23"/>
    </location>
</feature>
<protein>
    <submittedName>
        <fullName evidence="3">Late nodulin</fullName>
    </submittedName>
    <submittedName>
        <fullName evidence="4">Nodule-specific cysteine-rich peptide 96</fullName>
    </submittedName>
</protein>
<keyword evidence="1" id="KW-0732">Signal</keyword>
<proteinExistence type="evidence at transcript level"/>
<sequence length="62" mass="6966">MARTLKFVYAVILFLSLFLVAKGDDVKIKCVVAANCPDLMYPLVYKCLNGICVQFTLTFPFV</sequence>
<dbReference type="GO" id="GO:0046872">
    <property type="term" value="F:metal ion binding"/>
    <property type="evidence" value="ECO:0007669"/>
    <property type="project" value="InterPro"/>
</dbReference>
<evidence type="ECO:0000313" key="3">
    <source>
        <dbReference type="EMBL" id="ABD28310.1"/>
    </source>
</evidence>
<reference evidence="3" key="2">
    <citation type="submission" date="2006-02" db="EMBL/GenBank/DDBJ databases">
        <authorList>
            <consortium name="The International Medicago Genome Annotation Group"/>
        </authorList>
    </citation>
    <scope>NUCLEOTIDE SEQUENCE</scope>
</reference>
<dbReference type="EMBL" id="AC147774">
    <property type="protein sequence ID" value="ABD28310.1"/>
    <property type="molecule type" value="Genomic_DNA"/>
</dbReference>
<accession>Q2HW73</accession>
<reference evidence="5" key="4">
    <citation type="submission" date="2012-05" db="EMBL/GenBank/DDBJ databases">
        <authorList>
            <person name="Krishnakumar V."/>
            <person name="Cheung F."/>
            <person name="Xiao Y."/>
            <person name="Chan A."/>
            <person name="Moskal W.A."/>
            <person name="Town C.D."/>
        </authorList>
    </citation>
    <scope>NUCLEOTIDE SEQUENCE</scope>
</reference>
<dbReference type="EMBL" id="EF414308">
    <property type="protein sequence ID" value="ABS31394.1"/>
    <property type="molecule type" value="mRNA"/>
</dbReference>
<reference evidence="3" key="1">
    <citation type="submission" date="2004-04" db="EMBL/GenBank/DDBJ databases">
        <title>Medicago truncatula BAC genomic sequence.</title>
        <authorList>
            <person name="Town C.D."/>
            <person name="Tallon L.J."/>
            <person name="Arbogast T."/>
            <person name="Althoff R."/>
            <person name="Hine E."/>
            <person name="Monaghan E."/>
            <person name="Smith S.A."/>
            <person name="Utterback T."/>
            <person name="Feldblyum T."/>
            <person name="Koo H."/>
            <person name="Cheung F."/>
        </authorList>
    </citation>
    <scope>NUCLEOTIDE SEQUENCE</scope>
</reference>
<feature type="chain" id="PRO_5007700487" evidence="1">
    <location>
        <begin position="24"/>
        <end position="62"/>
    </location>
</feature>
<organism evidence="3">
    <name type="scientific">Medicago truncatula</name>
    <name type="common">Barrel medic</name>
    <name type="synonym">Medicago tribuloides</name>
    <dbReference type="NCBI Taxonomy" id="3880"/>
    <lineage>
        <taxon>Eukaryota</taxon>
        <taxon>Viridiplantae</taxon>
        <taxon>Streptophyta</taxon>
        <taxon>Embryophyta</taxon>
        <taxon>Tracheophyta</taxon>
        <taxon>Spermatophyta</taxon>
        <taxon>Magnoliopsida</taxon>
        <taxon>eudicotyledons</taxon>
        <taxon>Gunneridae</taxon>
        <taxon>Pentapetalae</taxon>
        <taxon>rosids</taxon>
        <taxon>fabids</taxon>
        <taxon>Fabales</taxon>
        <taxon>Fabaceae</taxon>
        <taxon>Papilionoideae</taxon>
        <taxon>50 kb inversion clade</taxon>
        <taxon>NPAAA clade</taxon>
        <taxon>Hologalegina</taxon>
        <taxon>IRL clade</taxon>
        <taxon>Trifolieae</taxon>
        <taxon>Medicago</taxon>
    </lineage>
</organism>
<evidence type="ECO:0000259" key="2">
    <source>
        <dbReference type="Pfam" id="PF07127"/>
    </source>
</evidence>
<feature type="domain" description="Late nodulin" evidence="2">
    <location>
        <begin position="1"/>
        <end position="52"/>
    </location>
</feature>
<dbReference type="InterPro" id="IPR009810">
    <property type="entry name" value="Nodulin_late_dom"/>
</dbReference>
<evidence type="ECO:0000313" key="5">
    <source>
        <dbReference type="EMBL" id="AFK47261.1"/>
    </source>
</evidence>
<dbReference type="AlphaFoldDB" id="Q2HW73"/>
<evidence type="ECO:0000256" key="1">
    <source>
        <dbReference type="SAM" id="SignalP"/>
    </source>
</evidence>
<name>Q2HW73_MEDTR</name>
<reference evidence="4" key="3">
    <citation type="journal article" date="2007" name="Mol. Plant Microbe Interact.">
        <title>Genomic organization and evolutionary insights on GRP and NCR genes, two large nodule-specific gene families in Medicago truncatula.</title>
        <authorList>
            <person name="Alunni B."/>
            <person name="Kevei Z."/>
            <person name="Redondo-Nieto M."/>
            <person name="Kondorosi A."/>
            <person name="Mergaert P."/>
            <person name="Kondorosi E."/>
        </authorList>
    </citation>
    <scope>NUCLEOTIDE SEQUENCE</scope>
</reference>
<dbReference type="EMBL" id="BT147467">
    <property type="protein sequence ID" value="AFK47261.1"/>
    <property type="molecule type" value="mRNA"/>
</dbReference>
<dbReference type="Pfam" id="PF07127">
    <property type="entry name" value="Nodulin_late"/>
    <property type="match status" value="1"/>
</dbReference>
<gene>
    <name evidence="3" type="ORF">MtrDRAFT_AC147774g21v1</name>
</gene>